<feature type="transmembrane region" description="Helical" evidence="1">
    <location>
        <begin position="41"/>
        <end position="60"/>
    </location>
</feature>
<evidence type="ECO:0000313" key="2">
    <source>
        <dbReference type="EMBL" id="MDQ0345933.1"/>
    </source>
</evidence>
<evidence type="ECO:0000256" key="1">
    <source>
        <dbReference type="SAM" id="Phobius"/>
    </source>
</evidence>
<dbReference type="EMBL" id="JAUSUH010000001">
    <property type="protein sequence ID" value="MDQ0345933.1"/>
    <property type="molecule type" value="Genomic_DNA"/>
</dbReference>
<comment type="caution">
    <text evidence="2">The sequence shown here is derived from an EMBL/GenBank/DDBJ whole genome shotgun (WGS) entry which is preliminary data.</text>
</comment>
<protein>
    <submittedName>
        <fullName evidence="2">Pimeloyl-ACP methyl ester carboxylesterase</fullName>
    </submittedName>
</protein>
<keyword evidence="1" id="KW-0472">Membrane</keyword>
<evidence type="ECO:0000313" key="3">
    <source>
        <dbReference type="Proteomes" id="UP001238467"/>
    </source>
</evidence>
<keyword evidence="3" id="KW-1185">Reference proteome</keyword>
<dbReference type="Gene3D" id="3.40.50.1820">
    <property type="entry name" value="alpha/beta hydrolase"/>
    <property type="match status" value="1"/>
</dbReference>
<keyword evidence="1" id="KW-1133">Transmembrane helix</keyword>
<sequence length="249" mass="26542">MSGLVMTGLDRARFSRGWLIGGKLVYLAEASTLRGHRMKRLLRLLTLLALIAPIVHLTALTGHANPAHAPHHGQSAAAPLPGRADTHVYLLRGLFGVFSQGLDALAQELVAQGYHAEIYGWDEAQQVIALIDQRAREGHEGPTILIGHSLGANAVITVANALETQNIPVDLAVTFDATAPDPVPQNVAILINFWAADGFGVPVEATPGYTGDLENIDLSGQPGIDHTSIDTLDQFHQTVIARLESLTGN</sequence>
<name>A0ABU0DBY3_9HYPH</name>
<organism evidence="2 3">
    <name type="scientific">Ancylobacter vacuolatus</name>
    <dbReference type="NCBI Taxonomy" id="223389"/>
    <lineage>
        <taxon>Bacteria</taxon>
        <taxon>Pseudomonadati</taxon>
        <taxon>Pseudomonadota</taxon>
        <taxon>Alphaproteobacteria</taxon>
        <taxon>Hyphomicrobiales</taxon>
        <taxon>Xanthobacteraceae</taxon>
        <taxon>Ancylobacter</taxon>
    </lineage>
</organism>
<dbReference type="InterPro" id="IPR029058">
    <property type="entry name" value="AB_hydrolase_fold"/>
</dbReference>
<reference evidence="2 3" key="1">
    <citation type="submission" date="2023-07" db="EMBL/GenBank/DDBJ databases">
        <title>Genomic Encyclopedia of Type Strains, Phase IV (KMG-IV): sequencing the most valuable type-strain genomes for metagenomic binning, comparative biology and taxonomic classification.</title>
        <authorList>
            <person name="Goeker M."/>
        </authorList>
    </citation>
    <scope>NUCLEOTIDE SEQUENCE [LARGE SCALE GENOMIC DNA]</scope>
    <source>
        <strain evidence="2 3">DSM 1277</strain>
    </source>
</reference>
<dbReference type="Proteomes" id="UP001238467">
    <property type="component" value="Unassembled WGS sequence"/>
</dbReference>
<proteinExistence type="predicted"/>
<dbReference type="SUPFAM" id="SSF53474">
    <property type="entry name" value="alpha/beta-Hydrolases"/>
    <property type="match status" value="1"/>
</dbReference>
<gene>
    <name evidence="2" type="ORF">J2S76_000334</name>
</gene>
<accession>A0ABU0DBY3</accession>
<keyword evidence="1" id="KW-0812">Transmembrane</keyword>